<dbReference type="Proteomes" id="UP000000702">
    <property type="component" value="Unassembled WGS sequence"/>
</dbReference>
<reference evidence="2" key="1">
    <citation type="submission" date="2011-07" db="EMBL/GenBank/DDBJ databases">
        <title>Divergent evolution of antigenic variation in African trypanosomes.</title>
        <authorList>
            <person name="Jackson A.P."/>
            <person name="Berry A."/>
            <person name="Allison H.C."/>
            <person name="Burton P."/>
            <person name="Anderson J."/>
            <person name="Aslett M."/>
            <person name="Brown R."/>
            <person name="Corton N."/>
            <person name="Harris D."/>
            <person name="Hauser H."/>
            <person name="Gamble J."/>
            <person name="Gilderthorp R."/>
            <person name="McQuillan J."/>
            <person name="Quail M.A."/>
            <person name="Sanders M."/>
            <person name="Van Tonder A."/>
            <person name="Ginger M.L."/>
            <person name="Donelson J.E."/>
            <person name="Field M.C."/>
            <person name="Barry J.D."/>
            <person name="Berriman M."/>
            <person name="Hertz-Fowler C."/>
        </authorList>
    </citation>
    <scope>NUCLEOTIDE SEQUENCE [LARGE SCALE GENOMIC DNA]</scope>
    <source>
        <strain evidence="2">IL3000</strain>
    </source>
</reference>
<evidence type="ECO:0000313" key="1">
    <source>
        <dbReference type="EMBL" id="CCD15110.1"/>
    </source>
</evidence>
<protein>
    <submittedName>
        <fullName evidence="1">Uncharacterized protein</fullName>
    </submittedName>
</protein>
<sequence>MVIRRQTNTTRLVDSNATFSTLEKQSHKYTTIIKCTIPEKRMNLKFSLFSVMHFYGVVSWCDGEFTTTIRDYLDLSKINNLNTYLQNCKHVPVSEFYHTRHDHNLYDQLINLPTCIF</sequence>
<dbReference type="AlphaFoldDB" id="F9WCW2"/>
<keyword evidence="2" id="KW-1185">Reference proteome</keyword>
<evidence type="ECO:0000313" key="2">
    <source>
        <dbReference type="Proteomes" id="UP000000702"/>
    </source>
</evidence>
<organism evidence="1 2">
    <name type="scientific">Trypanosoma congolense (strain IL3000)</name>
    <dbReference type="NCBI Taxonomy" id="1068625"/>
    <lineage>
        <taxon>Eukaryota</taxon>
        <taxon>Discoba</taxon>
        <taxon>Euglenozoa</taxon>
        <taxon>Kinetoplastea</taxon>
        <taxon>Metakinetoplastina</taxon>
        <taxon>Trypanosomatida</taxon>
        <taxon>Trypanosomatidae</taxon>
        <taxon>Trypanosoma</taxon>
        <taxon>Nannomonas</taxon>
    </lineage>
</organism>
<gene>
    <name evidence="1" type="ORF">TCIL3000_0_56700</name>
</gene>
<proteinExistence type="predicted"/>
<reference evidence="1 2" key="2">
    <citation type="journal article" date="2012" name="Proc. Natl. Acad. Sci. U.S.A.">
        <title>Antigenic diversity is generated by distinct evolutionary mechanisms in African trypanosome species.</title>
        <authorList>
            <person name="Jackson A.P."/>
            <person name="Berry A."/>
            <person name="Aslett M."/>
            <person name="Allison H.C."/>
            <person name="Burton P."/>
            <person name="Vavrova-Anderson J."/>
            <person name="Brown R."/>
            <person name="Browne H."/>
            <person name="Corton N."/>
            <person name="Hauser H."/>
            <person name="Gamble J."/>
            <person name="Gilderthorp R."/>
            <person name="Marcello L."/>
            <person name="McQuillan J."/>
            <person name="Otto T.D."/>
            <person name="Quail M.A."/>
            <person name="Sanders M.J."/>
            <person name="van Tonder A."/>
            <person name="Ginger M.L."/>
            <person name="Field M.C."/>
            <person name="Barry J.D."/>
            <person name="Hertz-Fowler C."/>
            <person name="Berriman M."/>
        </authorList>
    </citation>
    <scope>NUCLEOTIDE SEQUENCE [LARGE SCALE GENOMIC DNA]</scope>
    <source>
        <strain evidence="1 2">IL3000</strain>
    </source>
</reference>
<dbReference type="EMBL" id="CAEQ01001780">
    <property type="protein sequence ID" value="CCD15110.1"/>
    <property type="molecule type" value="Genomic_DNA"/>
</dbReference>
<comment type="caution">
    <text evidence="1">The sequence shown here is derived from an EMBL/GenBank/DDBJ whole genome shotgun (WGS) entry which is preliminary data.</text>
</comment>
<name>F9WCW2_TRYCI</name>
<accession>F9WCW2</accession>